<evidence type="ECO:0000313" key="3">
    <source>
        <dbReference type="Proteomes" id="UP000655751"/>
    </source>
</evidence>
<dbReference type="EMBL" id="JADMLG010000018">
    <property type="protein sequence ID" value="MBH0780900.1"/>
    <property type="molecule type" value="Genomic_DNA"/>
</dbReference>
<evidence type="ECO:0000259" key="1">
    <source>
        <dbReference type="Pfam" id="PF01471"/>
    </source>
</evidence>
<protein>
    <submittedName>
        <fullName evidence="2">Peptidoglycan-binding protein</fullName>
    </submittedName>
</protein>
<organism evidence="2 3">
    <name type="scientific">Nocardia bovistercoris</name>
    <dbReference type="NCBI Taxonomy" id="2785916"/>
    <lineage>
        <taxon>Bacteria</taxon>
        <taxon>Bacillati</taxon>
        <taxon>Actinomycetota</taxon>
        <taxon>Actinomycetes</taxon>
        <taxon>Mycobacteriales</taxon>
        <taxon>Nocardiaceae</taxon>
        <taxon>Nocardia</taxon>
    </lineage>
</organism>
<proteinExistence type="predicted"/>
<accession>A0A931IIC5</accession>
<gene>
    <name evidence="2" type="ORF">IT779_31985</name>
</gene>
<dbReference type="SUPFAM" id="SSF47090">
    <property type="entry name" value="PGBD-like"/>
    <property type="match status" value="1"/>
</dbReference>
<dbReference type="InterPro" id="IPR036366">
    <property type="entry name" value="PGBDSf"/>
</dbReference>
<sequence length="142" mass="15576">MSITSAQRLSSRYRIRRLVAASVIGLVTVAGGVTLTAQAHAATYASSVNECLVFRPYLSRGVADQDQCVAALQTFLRFHYGNGVVDVDGRFGKQTREATINFQRAAGIKMDGEVGPDTWRHIAISCSAQRDDCDYKYPYPLP</sequence>
<keyword evidence="3" id="KW-1185">Reference proteome</keyword>
<reference evidence="2" key="1">
    <citation type="submission" date="2020-11" db="EMBL/GenBank/DDBJ databases">
        <title>Nocardia NEAU-351.nov., a novel actinomycete isolated from the cow dung.</title>
        <authorList>
            <person name="Zhang X."/>
        </authorList>
    </citation>
    <scope>NUCLEOTIDE SEQUENCE</scope>
    <source>
        <strain evidence="2">NEAU-351</strain>
    </source>
</reference>
<dbReference type="InterPro" id="IPR002477">
    <property type="entry name" value="Peptidoglycan-bd-like"/>
</dbReference>
<name>A0A931IIC5_9NOCA</name>
<feature type="domain" description="Peptidoglycan binding-like" evidence="1">
    <location>
        <begin position="69"/>
        <end position="121"/>
    </location>
</feature>
<comment type="caution">
    <text evidence="2">The sequence shown here is derived from an EMBL/GenBank/DDBJ whole genome shotgun (WGS) entry which is preliminary data.</text>
</comment>
<dbReference type="AlphaFoldDB" id="A0A931IIC5"/>
<dbReference type="Gene3D" id="1.10.101.10">
    <property type="entry name" value="PGBD-like superfamily/PGBD"/>
    <property type="match status" value="1"/>
</dbReference>
<dbReference type="InterPro" id="IPR036365">
    <property type="entry name" value="PGBD-like_sf"/>
</dbReference>
<dbReference type="RefSeq" id="WP_196153203.1">
    <property type="nucleotide sequence ID" value="NZ_JADMLG010000018.1"/>
</dbReference>
<evidence type="ECO:0000313" key="2">
    <source>
        <dbReference type="EMBL" id="MBH0780900.1"/>
    </source>
</evidence>
<dbReference type="Pfam" id="PF01471">
    <property type="entry name" value="PG_binding_1"/>
    <property type="match status" value="1"/>
</dbReference>
<dbReference type="Proteomes" id="UP000655751">
    <property type="component" value="Unassembled WGS sequence"/>
</dbReference>